<proteinExistence type="predicted"/>
<protein>
    <submittedName>
        <fullName evidence="1">Uncharacterized protein</fullName>
    </submittedName>
</protein>
<dbReference type="Proteomes" id="UP000218644">
    <property type="component" value="Unassembled WGS sequence"/>
</dbReference>
<organism evidence="1 2">
    <name type="scientific">Vandammella animalimorsus</name>
    <dbReference type="NCBI Taxonomy" id="2029117"/>
    <lineage>
        <taxon>Bacteria</taxon>
        <taxon>Pseudomonadati</taxon>
        <taxon>Pseudomonadota</taxon>
        <taxon>Betaproteobacteria</taxon>
        <taxon>Burkholderiales</taxon>
        <taxon>Comamonadaceae</taxon>
        <taxon>Vandammella</taxon>
    </lineage>
</organism>
<dbReference type="AlphaFoldDB" id="A0A2A2ARY3"/>
<dbReference type="EMBL" id="NSJD01000004">
    <property type="protein sequence ID" value="PAT40616.1"/>
    <property type="molecule type" value="Genomic_DNA"/>
</dbReference>
<name>A0A2A2ARY3_9BURK</name>
<sequence length="98" mass="11425">MATIDNYQRQLGILAGLKENIGIVRNAFISSQQKYREQIEQAAMQKYMGDYVEQLKIRFAELASVMEEIFQVLQRTEMEIETQRTRLNQLIAQAQQPS</sequence>
<gene>
    <name evidence="1" type="ORF">CK623_04365</name>
</gene>
<comment type="caution">
    <text evidence="1">The sequence shown here is derived from an EMBL/GenBank/DDBJ whole genome shotgun (WGS) entry which is preliminary data.</text>
</comment>
<accession>A0A2A2ARY3</accession>
<reference evidence="1 2" key="1">
    <citation type="submission" date="2017-08" db="EMBL/GenBank/DDBJ databases">
        <title>WGS of Clinical strains of the CDC Group NO-1 linked to zoonotic infections in humans.</title>
        <authorList>
            <person name="Bernier A.-M."/>
            <person name="Bernard K."/>
        </authorList>
    </citation>
    <scope>NUCLEOTIDE SEQUENCE [LARGE SCALE GENOMIC DNA]</scope>
    <source>
        <strain evidence="1 2">NML79-0751</strain>
    </source>
</reference>
<evidence type="ECO:0000313" key="2">
    <source>
        <dbReference type="Proteomes" id="UP000218644"/>
    </source>
</evidence>
<evidence type="ECO:0000313" key="1">
    <source>
        <dbReference type="EMBL" id="PAT40616.1"/>
    </source>
</evidence>
<dbReference type="RefSeq" id="WP_095556522.1">
    <property type="nucleotide sequence ID" value="NZ_NSJD01000004.1"/>
</dbReference>